<reference evidence="3 4" key="1">
    <citation type="journal article" date="2019" name="Nat. Commun.">
        <title>The antimicrobial potential of Streptomyces from insect microbiomes.</title>
        <authorList>
            <person name="Chevrette M.G."/>
            <person name="Carlson C.M."/>
            <person name="Ortega H.E."/>
            <person name="Thomas C."/>
            <person name="Ananiev G.E."/>
            <person name="Barns K.J."/>
            <person name="Book A.J."/>
            <person name="Cagnazzo J."/>
            <person name="Carlos C."/>
            <person name="Flanigan W."/>
            <person name="Grubbs K.J."/>
            <person name="Horn H.A."/>
            <person name="Hoffmann F.M."/>
            <person name="Klassen J.L."/>
            <person name="Knack J.J."/>
            <person name="Lewin G.R."/>
            <person name="McDonald B.R."/>
            <person name="Muller L."/>
            <person name="Melo W.G.P."/>
            <person name="Pinto-Tomas A.A."/>
            <person name="Schmitz A."/>
            <person name="Wendt-Pienkowski E."/>
            <person name="Wildman S."/>
            <person name="Zhao M."/>
            <person name="Zhang F."/>
            <person name="Bugni T.S."/>
            <person name="Andes D.R."/>
            <person name="Pupo M.T."/>
            <person name="Currie C.R."/>
        </authorList>
    </citation>
    <scope>NUCLEOTIDE SEQUENCE [LARGE SCALE GENOMIC DNA]</scope>
    <source>
        <strain evidence="3 4">SID5840</strain>
    </source>
</reference>
<dbReference type="SUPFAM" id="SSF53850">
    <property type="entry name" value="Periplasmic binding protein-like II"/>
    <property type="match status" value="1"/>
</dbReference>
<evidence type="ECO:0000313" key="3">
    <source>
        <dbReference type="EMBL" id="MYR34324.1"/>
    </source>
</evidence>
<dbReference type="CDD" id="cd00198">
    <property type="entry name" value="vWFA"/>
    <property type="match status" value="1"/>
</dbReference>
<protein>
    <submittedName>
        <fullName evidence="3">Solute-binding protein</fullName>
    </submittedName>
</protein>
<gene>
    <name evidence="3" type="ORF">GTW20_19240</name>
</gene>
<organism evidence="3 4">
    <name type="scientific">Nocardiopsis alba</name>
    <dbReference type="NCBI Taxonomy" id="53437"/>
    <lineage>
        <taxon>Bacteria</taxon>
        <taxon>Bacillati</taxon>
        <taxon>Actinomycetota</taxon>
        <taxon>Actinomycetes</taxon>
        <taxon>Streptosporangiales</taxon>
        <taxon>Nocardiopsidaceae</taxon>
        <taxon>Nocardiopsis</taxon>
    </lineage>
</organism>
<sequence length="537" mass="56603">MKGRTRAGAGALAALLAVSACSFVEGAGVAGTLRVLAGSELADMEPLLAESAERTGVELVLDYSGTLDGTERIVAGSVEDYDAVWFPSNRYLHLVDGDRSSVRGETSVMLSPVVLGVSASRAEELGWVAGDGSVSGVTWEDVTLAVEEEGLTYGMSSPAASNSGFSALIGAASAMADSGAALEREDVAGVEERLATFFSGQELTAGSSGWLMEEFERRRRDASGSGAVVPDGVVNYESVLMSYVPEAGEDPLVLVYPEDGVVTADYPLTLLAGASEEAAAAYERVVADLTSAEVQARIAETTFRRPAAADVSERGFPSVVELPFPARREVVDELVAAYFSELRRPARTVYVLDVSGSMSGSRISGLRRALTVLTGADEGPLSSRGQVFQEREEVTLLPFSDEPGEPVSFVVEPEGADRARRGLAEEIAALEVGGETAAYDAVEAAYSLVEEAGEDGYLSSVVLMTDGEVNRGLDLDGLFASLEGLPSHAAAAPVFTVLFGEADAEEMERLSSRTGGRVFDARDLDLEEVFREIRGYH</sequence>
<comment type="caution">
    <text evidence="3">The sequence shown here is derived from an EMBL/GenBank/DDBJ whole genome shotgun (WGS) entry which is preliminary data.</text>
</comment>
<dbReference type="PROSITE" id="PS50234">
    <property type="entry name" value="VWFA"/>
    <property type="match status" value="1"/>
</dbReference>
<dbReference type="SMART" id="SM00327">
    <property type="entry name" value="VWA"/>
    <property type="match status" value="1"/>
</dbReference>
<dbReference type="EMBL" id="WWHY01000001">
    <property type="protein sequence ID" value="MYR34324.1"/>
    <property type="molecule type" value="Genomic_DNA"/>
</dbReference>
<dbReference type="Proteomes" id="UP000467124">
    <property type="component" value="Unassembled WGS sequence"/>
</dbReference>
<evidence type="ECO:0000313" key="4">
    <source>
        <dbReference type="Proteomes" id="UP000467124"/>
    </source>
</evidence>
<dbReference type="Pfam" id="PF13531">
    <property type="entry name" value="SBP_bac_11"/>
    <property type="match status" value="1"/>
</dbReference>
<evidence type="ECO:0000259" key="2">
    <source>
        <dbReference type="PROSITE" id="PS50234"/>
    </source>
</evidence>
<accession>A0A7K2IWX3</accession>
<keyword evidence="1" id="KW-0732">Signal</keyword>
<feature type="domain" description="VWFA" evidence="2">
    <location>
        <begin position="347"/>
        <end position="537"/>
    </location>
</feature>
<dbReference type="PROSITE" id="PS51257">
    <property type="entry name" value="PROKAR_LIPOPROTEIN"/>
    <property type="match status" value="1"/>
</dbReference>
<dbReference type="InterPro" id="IPR036465">
    <property type="entry name" value="vWFA_dom_sf"/>
</dbReference>
<proteinExistence type="predicted"/>
<dbReference type="SUPFAM" id="SSF53300">
    <property type="entry name" value="vWA-like"/>
    <property type="match status" value="1"/>
</dbReference>
<evidence type="ECO:0000256" key="1">
    <source>
        <dbReference type="SAM" id="SignalP"/>
    </source>
</evidence>
<feature type="chain" id="PRO_5029705855" evidence="1">
    <location>
        <begin position="27"/>
        <end position="537"/>
    </location>
</feature>
<dbReference type="RefSeq" id="WP_161111496.1">
    <property type="nucleotide sequence ID" value="NZ_WWHY01000001.1"/>
</dbReference>
<dbReference type="Pfam" id="PF00092">
    <property type="entry name" value="VWA"/>
    <property type="match status" value="1"/>
</dbReference>
<name>A0A7K2IWX3_9ACTN</name>
<dbReference type="InterPro" id="IPR002035">
    <property type="entry name" value="VWF_A"/>
</dbReference>
<dbReference type="AlphaFoldDB" id="A0A7K2IWX3"/>
<dbReference type="Gene3D" id="3.40.50.410">
    <property type="entry name" value="von Willebrand factor, type A domain"/>
    <property type="match status" value="1"/>
</dbReference>
<feature type="signal peptide" evidence="1">
    <location>
        <begin position="1"/>
        <end position="26"/>
    </location>
</feature>